<name>A0A9D3NSA2_9TELE</name>
<evidence type="ECO:0000313" key="5">
    <source>
        <dbReference type="Proteomes" id="UP000824219"/>
    </source>
</evidence>
<dbReference type="Pfam" id="PF21267">
    <property type="entry name" value="UBAP-1_UBA2"/>
    <property type="match status" value="1"/>
</dbReference>
<keyword evidence="5" id="KW-1185">Reference proteome</keyword>
<protein>
    <recommendedName>
        <fullName evidence="3">UBA domain-containing protein</fullName>
    </recommendedName>
</protein>
<dbReference type="InterPro" id="IPR038870">
    <property type="entry name" value="UBAP1"/>
</dbReference>
<feature type="compositionally biased region" description="Acidic residues" evidence="1">
    <location>
        <begin position="189"/>
        <end position="200"/>
    </location>
</feature>
<dbReference type="AlphaFoldDB" id="A0A9D3NSA2"/>
<dbReference type="GO" id="GO:0043162">
    <property type="term" value="P:ubiquitin-dependent protein catabolic process via the multivesicular body sorting pathway"/>
    <property type="evidence" value="ECO:0007669"/>
    <property type="project" value="InterPro"/>
</dbReference>
<dbReference type="EMBL" id="JAHKSW010000010">
    <property type="protein sequence ID" value="KAG7327372.1"/>
    <property type="molecule type" value="Genomic_DNA"/>
</dbReference>
<dbReference type="InterPro" id="IPR049467">
    <property type="entry name" value="UBAP-1-like_UBA2"/>
</dbReference>
<dbReference type="InterPro" id="IPR042575">
    <property type="entry name" value="UBAP1_C"/>
</dbReference>
<evidence type="ECO:0000259" key="3">
    <source>
        <dbReference type="PROSITE" id="PS50030"/>
    </source>
</evidence>
<proteinExistence type="predicted"/>
<gene>
    <name evidence="4" type="ORF">KOW79_008978</name>
</gene>
<comment type="caution">
    <text evidence="4">The sequence shown here is derived from an EMBL/GenBank/DDBJ whole genome shotgun (WGS) entry which is preliminary data.</text>
</comment>
<feature type="domain" description="UBA" evidence="3">
    <location>
        <begin position="385"/>
        <end position="427"/>
    </location>
</feature>
<evidence type="ECO:0000313" key="4">
    <source>
        <dbReference type="EMBL" id="KAG7327372.1"/>
    </source>
</evidence>
<dbReference type="PANTHER" id="PTHR15960:SF3">
    <property type="entry name" value="UBIQUITIN-ASSOCIATED PROTEIN 1-LIKE"/>
    <property type="match status" value="1"/>
</dbReference>
<dbReference type="CDD" id="cd14316">
    <property type="entry name" value="UBA2_UBAP1_like"/>
    <property type="match status" value="1"/>
</dbReference>
<dbReference type="OrthoDB" id="2018023at2759"/>
<keyword evidence="2" id="KW-0732">Signal</keyword>
<reference evidence="4 5" key="1">
    <citation type="submission" date="2021-06" db="EMBL/GenBank/DDBJ databases">
        <title>Chromosome-level genome assembly of the red-tail catfish (Hemibagrus wyckioides).</title>
        <authorList>
            <person name="Shao F."/>
        </authorList>
    </citation>
    <scope>NUCLEOTIDE SEQUENCE [LARGE SCALE GENOMIC DNA]</scope>
    <source>
        <strain evidence="4">EC202008001</strain>
        <tissue evidence="4">Blood</tissue>
    </source>
</reference>
<dbReference type="GO" id="GO:0043130">
    <property type="term" value="F:ubiquitin binding"/>
    <property type="evidence" value="ECO:0007669"/>
    <property type="project" value="InterPro"/>
</dbReference>
<feature type="chain" id="PRO_5039198028" description="UBA domain-containing protein" evidence="2">
    <location>
        <begin position="25"/>
        <end position="429"/>
    </location>
</feature>
<evidence type="ECO:0000256" key="1">
    <source>
        <dbReference type="SAM" id="MobiDB-lite"/>
    </source>
</evidence>
<dbReference type="GO" id="GO:0000813">
    <property type="term" value="C:ESCRT I complex"/>
    <property type="evidence" value="ECO:0007669"/>
    <property type="project" value="InterPro"/>
</dbReference>
<organism evidence="4 5">
    <name type="scientific">Hemibagrus wyckioides</name>
    <dbReference type="NCBI Taxonomy" id="337641"/>
    <lineage>
        <taxon>Eukaryota</taxon>
        <taxon>Metazoa</taxon>
        <taxon>Chordata</taxon>
        <taxon>Craniata</taxon>
        <taxon>Vertebrata</taxon>
        <taxon>Euteleostomi</taxon>
        <taxon>Actinopterygii</taxon>
        <taxon>Neopterygii</taxon>
        <taxon>Teleostei</taxon>
        <taxon>Ostariophysi</taxon>
        <taxon>Siluriformes</taxon>
        <taxon>Bagridae</taxon>
        <taxon>Hemibagrus</taxon>
    </lineage>
</organism>
<dbReference type="Gene3D" id="1.20.120.1920">
    <property type="entry name" value="UBAP1 SOUBA domain"/>
    <property type="match status" value="1"/>
</dbReference>
<feature type="signal peptide" evidence="2">
    <location>
        <begin position="1"/>
        <end position="24"/>
    </location>
</feature>
<accession>A0A9D3NSA2</accession>
<dbReference type="PROSITE" id="PS50030">
    <property type="entry name" value="UBA"/>
    <property type="match status" value="1"/>
</dbReference>
<feature type="region of interest" description="Disordered" evidence="1">
    <location>
        <begin position="181"/>
        <end position="216"/>
    </location>
</feature>
<dbReference type="Proteomes" id="UP000824219">
    <property type="component" value="Linkage Group LG10"/>
</dbReference>
<evidence type="ECO:0000256" key="2">
    <source>
        <dbReference type="SAM" id="SignalP"/>
    </source>
</evidence>
<sequence length="429" mass="48018">MLIVVIPAVQCLRLIITWISGAEGYPFKQADNNITSTHSFGSETTRTPENTVKGRMSWLDEVPIKIPLGLLDEVKEEVGLVTTPEIIVPDCLKILQETEYVFSLENWVLTGLQGGYSVPNNHNPNAPSKLAATCPPYWMLFSSPQQSRLASRWNSDFWEPNPRRRSHSLNATHYQAMNDGVTFNISNSDDGDDDSSDNEEASVTKLKSINSGLRRPQHEGRLRSHLNLPSCCGVSSQQHSSTLQCSLPNLEARGRNMWKMQNHGDSFPSQQQLTFGHTTPMTQSPGLNSSVPLAPTRPLGSHATVHDSSVELLSALSPEEQQLLEAVTEHGYPLRTAIIALQKTGHRSPDQILSYLVACDHLCELGYDESQVEEALEMFQNCETKAKEFLHLLTQFHEMGFQQNTIKEVLLMHGNHRDHALEELMMHFT</sequence>
<dbReference type="PANTHER" id="PTHR15960">
    <property type="entry name" value="LD44032P"/>
    <property type="match status" value="1"/>
</dbReference>
<dbReference type="InterPro" id="IPR015940">
    <property type="entry name" value="UBA"/>
</dbReference>